<proteinExistence type="predicted"/>
<gene>
    <name evidence="1" type="ORF">DSO57_1037754</name>
</gene>
<evidence type="ECO:0000313" key="1">
    <source>
        <dbReference type="EMBL" id="KAJ9052085.1"/>
    </source>
</evidence>
<organism evidence="1 2">
    <name type="scientific">Entomophthora muscae</name>
    <dbReference type="NCBI Taxonomy" id="34485"/>
    <lineage>
        <taxon>Eukaryota</taxon>
        <taxon>Fungi</taxon>
        <taxon>Fungi incertae sedis</taxon>
        <taxon>Zoopagomycota</taxon>
        <taxon>Entomophthoromycotina</taxon>
        <taxon>Entomophthoromycetes</taxon>
        <taxon>Entomophthorales</taxon>
        <taxon>Entomophthoraceae</taxon>
        <taxon>Entomophthora</taxon>
    </lineage>
</organism>
<evidence type="ECO:0000313" key="2">
    <source>
        <dbReference type="Proteomes" id="UP001165960"/>
    </source>
</evidence>
<accession>A0ACC2RPU4</accession>
<keyword evidence="2" id="KW-1185">Reference proteome</keyword>
<reference evidence="1" key="1">
    <citation type="submission" date="2022-04" db="EMBL/GenBank/DDBJ databases">
        <title>Genome of the entomopathogenic fungus Entomophthora muscae.</title>
        <authorList>
            <person name="Elya C."/>
            <person name="Lovett B.R."/>
            <person name="Lee E."/>
            <person name="Macias A.M."/>
            <person name="Hajek A.E."/>
            <person name="De Bivort B.L."/>
            <person name="Kasson M.T."/>
            <person name="De Fine Licht H.H."/>
            <person name="Stajich J.E."/>
        </authorList>
    </citation>
    <scope>NUCLEOTIDE SEQUENCE</scope>
    <source>
        <strain evidence="1">Berkeley</strain>
    </source>
</reference>
<protein>
    <submittedName>
        <fullName evidence="1">Uncharacterized protein</fullName>
    </submittedName>
</protein>
<comment type="caution">
    <text evidence="1">The sequence shown here is derived from an EMBL/GenBank/DDBJ whole genome shotgun (WGS) entry which is preliminary data.</text>
</comment>
<sequence>MSNVYTKTVKVARSDLEKEVHVFNTEIEEDPHSTLKLLEAKFNQTFVEATGVLDQDGAEPDSSSDELENIGFRLFSSASKVIQLEAAPESLELVRGDDYFEADESIEQMNKFASVAISHENIVSDSKIPWEMHFYANKVIALPWDPTPEKKLSKNKKRRLNLQEKKRWAKEEHRVNRIIERKLDLKPPGRFYPNRSFRKVPPSGWRG</sequence>
<name>A0ACC2RPU4_9FUNG</name>
<dbReference type="Proteomes" id="UP001165960">
    <property type="component" value="Unassembled WGS sequence"/>
</dbReference>
<dbReference type="EMBL" id="QTSX02006812">
    <property type="protein sequence ID" value="KAJ9052085.1"/>
    <property type="molecule type" value="Genomic_DNA"/>
</dbReference>